<evidence type="ECO:0000256" key="4">
    <source>
        <dbReference type="ARBA" id="ARBA00022833"/>
    </source>
</evidence>
<dbReference type="InterPro" id="IPR053138">
    <property type="entry name" value="N-alpha-Ac-DABA_deacetylase"/>
</dbReference>
<comment type="cofactor">
    <cofactor evidence="1">
        <name>Zn(2+)</name>
        <dbReference type="ChEBI" id="CHEBI:29105"/>
    </cofactor>
</comment>
<dbReference type="PANTHER" id="PTHR37326">
    <property type="entry name" value="BLL3975 PROTEIN"/>
    <property type="match status" value="1"/>
</dbReference>
<evidence type="ECO:0000256" key="2">
    <source>
        <dbReference type="ARBA" id="ARBA00022723"/>
    </source>
</evidence>
<evidence type="ECO:0000259" key="6">
    <source>
        <dbReference type="Pfam" id="PF24827"/>
    </source>
</evidence>
<dbReference type="Gene3D" id="3.40.630.10">
    <property type="entry name" value="Zn peptidases"/>
    <property type="match status" value="1"/>
</dbReference>
<feature type="compositionally biased region" description="Acidic residues" evidence="5">
    <location>
        <begin position="1"/>
        <end position="10"/>
    </location>
</feature>
<name>A0A1B1TBD4_9ARCH</name>
<keyword evidence="3" id="KW-0378">Hydrolase</keyword>
<dbReference type="PANTHER" id="PTHR37326:SF2">
    <property type="entry name" value="SUCCINYLGLUTAMATE DESUCCINYLASE_ASPARTOACYLASE FAMILY PROTEIN"/>
    <property type="match status" value="1"/>
</dbReference>
<proteinExistence type="predicted"/>
<dbReference type="CDD" id="cd06251">
    <property type="entry name" value="M14_ASTE_ASPA-like"/>
    <property type="match status" value="1"/>
</dbReference>
<reference evidence="7" key="2">
    <citation type="submission" date="2015-12" db="EMBL/GenBank/DDBJ databases">
        <authorList>
            <person name="Shamseldin A."/>
            <person name="Moawad H."/>
            <person name="Abd El-Rahim W.M."/>
            <person name="Sadowsky M.J."/>
        </authorList>
    </citation>
    <scope>NUCLEOTIDE SEQUENCE</scope>
</reference>
<feature type="domain" description="Succinylglutamate desuccinylase/Aspartoacylase catalytic" evidence="6">
    <location>
        <begin position="112"/>
        <end position="299"/>
    </location>
</feature>
<dbReference type="EMBL" id="KP211842">
    <property type="protein sequence ID" value="ANV79594.1"/>
    <property type="molecule type" value="Genomic_DNA"/>
</dbReference>
<dbReference type="GO" id="GO:0016788">
    <property type="term" value="F:hydrolase activity, acting on ester bonds"/>
    <property type="evidence" value="ECO:0007669"/>
    <property type="project" value="InterPro"/>
</dbReference>
<keyword evidence="4" id="KW-0862">Zinc</keyword>
<evidence type="ECO:0000313" key="7">
    <source>
        <dbReference type="EMBL" id="ANV79594.1"/>
    </source>
</evidence>
<dbReference type="SUPFAM" id="SSF53187">
    <property type="entry name" value="Zn-dependent exopeptidases"/>
    <property type="match status" value="1"/>
</dbReference>
<feature type="region of interest" description="Disordered" evidence="5">
    <location>
        <begin position="1"/>
        <end position="29"/>
    </location>
</feature>
<evidence type="ECO:0000256" key="5">
    <source>
        <dbReference type="SAM" id="MobiDB-lite"/>
    </source>
</evidence>
<protein>
    <submittedName>
        <fullName evidence="7">Putative deacylase</fullName>
    </submittedName>
</protein>
<dbReference type="GO" id="GO:0046872">
    <property type="term" value="F:metal ion binding"/>
    <property type="evidence" value="ECO:0007669"/>
    <property type="project" value="UniProtKB-KW"/>
</dbReference>
<dbReference type="Pfam" id="PF24827">
    <property type="entry name" value="AstE_AspA_cat"/>
    <property type="match status" value="1"/>
</dbReference>
<evidence type="ECO:0000256" key="1">
    <source>
        <dbReference type="ARBA" id="ARBA00001947"/>
    </source>
</evidence>
<accession>A0A1B1TBD4</accession>
<dbReference type="AlphaFoldDB" id="A0A1B1TBD4"/>
<feature type="region of interest" description="Disordered" evidence="5">
    <location>
        <begin position="431"/>
        <end position="455"/>
    </location>
</feature>
<reference evidence="7" key="1">
    <citation type="journal article" date="2015" name="ISME J.">
        <title>A new class of marine Euryarchaeota group II from the Mediterranean deep chlorophyll maximum.</title>
        <authorList>
            <person name="Martin-Cuadrado A.B."/>
            <person name="Garcia-Heredia I."/>
            <person name="Molto A.G."/>
            <person name="Lopez-Ubeda R."/>
            <person name="Kimes N."/>
            <person name="Lopez-Garcia P."/>
            <person name="Moreira D."/>
            <person name="Rodriguez-Valera F."/>
        </authorList>
    </citation>
    <scope>NUCLEOTIDE SEQUENCE</scope>
</reference>
<dbReference type="InterPro" id="IPR055438">
    <property type="entry name" value="AstE_AspA_cat"/>
</dbReference>
<sequence>MLTDIEEESIADSITPKESTNKIVPRSKKRRFGPLKVANQIPKSRRLEIEKGLEKSSKLKNKWTRGVGVKTHSFLRKRIKPGEMRNIAFNLLDVEIGDSWPISVTVLHGVRPGPVVTLLGAIHGDELVGPLALTYLSGPNFLGEGNALDPSILSGTIRIVSIVNLPGYRRQSRYFPDGRDLNRFFPGVLDSNTTSRVAHRIWSNIITGSDYIIDLHAAAKGRTNIPQIRVNLAHSPSNLTARSFGIETILDTQGPRGSLRRTANKENIACITYEGGGSDEADPESVQVAMYGILNVLRSLRMIPGYPSRPRFRLLATGSDWIRSDQGGLLDVLAPAGSYVEEGEIVATVTDPQNPSQSHDIISPKQGLLISTATSPFVTSGTPIGNLLSVKRGVNTLIERLDEEGCLIISGSDGDPPWREDDEVEDISVVGEWSGGSPDAEWGSDNKTNQEEEDS</sequence>
<keyword evidence="2" id="KW-0479">Metal-binding</keyword>
<organism evidence="7">
    <name type="scientific">uncultured Poseidoniia archaeon</name>
    <dbReference type="NCBI Taxonomy" id="1697135"/>
    <lineage>
        <taxon>Archaea</taxon>
        <taxon>Methanobacteriati</taxon>
        <taxon>Thermoplasmatota</taxon>
        <taxon>Candidatus Poseidoniia</taxon>
        <taxon>environmental samples</taxon>
    </lineage>
</organism>
<evidence type="ECO:0000256" key="3">
    <source>
        <dbReference type="ARBA" id="ARBA00022801"/>
    </source>
</evidence>